<dbReference type="Gene3D" id="3.40.190.10">
    <property type="entry name" value="Periplasmic binding protein-like II"/>
    <property type="match status" value="2"/>
</dbReference>
<dbReference type="SUPFAM" id="SSF53850">
    <property type="entry name" value="Periplasmic binding protein-like II"/>
    <property type="match status" value="1"/>
</dbReference>
<dbReference type="RefSeq" id="WP_091502773.1">
    <property type="nucleotide sequence ID" value="NZ_FOLI01000005.1"/>
</dbReference>
<dbReference type="InterPro" id="IPR001638">
    <property type="entry name" value="Solute-binding_3/MltF_N"/>
</dbReference>
<evidence type="ECO:0000256" key="4">
    <source>
        <dbReference type="RuleBase" id="RU003744"/>
    </source>
</evidence>
<evidence type="ECO:0000259" key="5">
    <source>
        <dbReference type="SMART" id="SM00062"/>
    </source>
</evidence>
<dbReference type="PANTHER" id="PTHR35936">
    <property type="entry name" value="MEMBRANE-BOUND LYTIC MUREIN TRANSGLYCOSYLASE F"/>
    <property type="match status" value="1"/>
</dbReference>
<organism evidence="6 7">
    <name type="scientific">Fructobacillus durionis</name>
    <dbReference type="NCBI Taxonomy" id="283737"/>
    <lineage>
        <taxon>Bacteria</taxon>
        <taxon>Bacillati</taxon>
        <taxon>Bacillota</taxon>
        <taxon>Bacilli</taxon>
        <taxon>Lactobacillales</taxon>
        <taxon>Lactobacillaceae</taxon>
        <taxon>Fructobacillus</taxon>
    </lineage>
</organism>
<dbReference type="OrthoDB" id="8613538at2"/>
<dbReference type="AlphaFoldDB" id="A0A1I1GIF8"/>
<accession>A0A1I1GIF8</accession>
<dbReference type="Proteomes" id="UP000199376">
    <property type="component" value="Unassembled WGS sequence"/>
</dbReference>
<keyword evidence="3" id="KW-0732">Signal</keyword>
<protein>
    <submittedName>
        <fullName evidence="6">Cystine transport system substrate-binding protein</fullName>
    </submittedName>
</protein>
<evidence type="ECO:0000256" key="3">
    <source>
        <dbReference type="ARBA" id="ARBA00022729"/>
    </source>
</evidence>
<dbReference type="GO" id="GO:0030313">
    <property type="term" value="C:cell envelope"/>
    <property type="evidence" value="ECO:0007669"/>
    <property type="project" value="UniProtKB-SubCell"/>
</dbReference>
<dbReference type="InterPro" id="IPR018313">
    <property type="entry name" value="SBP_3_CS"/>
</dbReference>
<keyword evidence="7" id="KW-1185">Reference proteome</keyword>
<feature type="domain" description="Solute-binding protein family 3/N-terminal" evidence="5">
    <location>
        <begin position="39"/>
        <end position="260"/>
    </location>
</feature>
<sequence>MNKKIAIILAGLVIVIGGIFGIMKMTSSNSESTTIKSGTFTVGLEGTYAPFSYHDDKGKLTGFEVEIARALAKKMDMKVNFVQSKWDSLIAGLNSKRYDAVINNIGITDERKENYRMSTAYLYPRAALIKRTGDTSLNSLSDIKGKTMAQSVTSNYGKKAKAEGANIKAVAGIIEAMNLVTTNRADGSLNDMGAFENWKQSNPDADVEAVDISKEMGSTPDGVLMNKDSKKLQSKVNKAMQELRDDGTLTKLSKKYFNKDLTKE</sequence>
<proteinExistence type="inferred from homology"/>
<dbReference type="SMART" id="SM00062">
    <property type="entry name" value="PBPb"/>
    <property type="match status" value="1"/>
</dbReference>
<comment type="subcellular location">
    <subcellularLocation>
        <location evidence="1">Cell envelope</location>
    </subcellularLocation>
</comment>
<evidence type="ECO:0000313" key="6">
    <source>
        <dbReference type="EMBL" id="SFC11291.1"/>
    </source>
</evidence>
<evidence type="ECO:0000256" key="1">
    <source>
        <dbReference type="ARBA" id="ARBA00004196"/>
    </source>
</evidence>
<evidence type="ECO:0000256" key="2">
    <source>
        <dbReference type="ARBA" id="ARBA00010333"/>
    </source>
</evidence>
<comment type="similarity">
    <text evidence="2 4">Belongs to the bacterial solute-binding protein 3 family.</text>
</comment>
<dbReference type="EMBL" id="FOLI01000005">
    <property type="protein sequence ID" value="SFC11291.1"/>
    <property type="molecule type" value="Genomic_DNA"/>
</dbReference>
<dbReference type="STRING" id="283737.SAMN05660453_1103"/>
<evidence type="ECO:0000313" key="7">
    <source>
        <dbReference type="Proteomes" id="UP000199376"/>
    </source>
</evidence>
<dbReference type="PROSITE" id="PS01039">
    <property type="entry name" value="SBP_BACTERIAL_3"/>
    <property type="match status" value="1"/>
</dbReference>
<dbReference type="Pfam" id="PF00497">
    <property type="entry name" value="SBP_bac_3"/>
    <property type="match status" value="1"/>
</dbReference>
<name>A0A1I1GIF8_9LACO</name>
<reference evidence="6 7" key="1">
    <citation type="submission" date="2016-10" db="EMBL/GenBank/DDBJ databases">
        <authorList>
            <person name="de Groot N.N."/>
        </authorList>
    </citation>
    <scope>NUCLEOTIDE SEQUENCE [LARGE SCALE GENOMIC DNA]</scope>
    <source>
        <strain evidence="6 7">DSM 19113</strain>
    </source>
</reference>
<dbReference type="PANTHER" id="PTHR35936:SF34">
    <property type="entry name" value="ABC TRANSPORTER EXTRACELLULAR-BINDING PROTEIN YCKB-RELATED"/>
    <property type="match status" value="1"/>
</dbReference>
<gene>
    <name evidence="6" type="ORF">SAMN05660453_1103</name>
</gene>